<dbReference type="InterPro" id="IPR052383">
    <property type="entry name" value="Anti-sigma-E_RseA-like"/>
</dbReference>
<gene>
    <name evidence="3" type="ordered locus">Thivi_0602</name>
</gene>
<evidence type="ECO:0000259" key="2">
    <source>
        <dbReference type="Pfam" id="PF03872"/>
    </source>
</evidence>
<evidence type="ECO:0000256" key="1">
    <source>
        <dbReference type="SAM" id="Phobius"/>
    </source>
</evidence>
<dbReference type="PANTHER" id="PTHR38104">
    <property type="match status" value="1"/>
</dbReference>
<dbReference type="EMBL" id="CP003154">
    <property type="protein sequence ID" value="AFL72658.1"/>
    <property type="molecule type" value="Genomic_DNA"/>
</dbReference>
<dbReference type="CDD" id="cd16328">
    <property type="entry name" value="RseA_N"/>
    <property type="match status" value="1"/>
</dbReference>
<dbReference type="STRING" id="765911.Thivi_0602"/>
<keyword evidence="4" id="KW-1185">Reference proteome</keyword>
<feature type="domain" description="Anti sigma-E protein RseA N-terminal" evidence="2">
    <location>
        <begin position="11"/>
        <end position="85"/>
    </location>
</feature>
<protein>
    <submittedName>
        <fullName evidence="3">Negative regulator of sigma E activity</fullName>
    </submittedName>
</protein>
<dbReference type="InterPro" id="IPR036147">
    <property type="entry name" value="Anti-sigma_E_RseA_N_sf"/>
</dbReference>
<evidence type="ECO:0000313" key="4">
    <source>
        <dbReference type="Proteomes" id="UP000006062"/>
    </source>
</evidence>
<proteinExistence type="predicted"/>
<sequence>MTNEQRPTDWQRQRLSELQDGELDPLSASRLLDTLAEDASLRATWERYHLIGHVIRGEHCDPAHRAVAERVRRTLAVEPTRLQPRGRRARTHYRPLVGVAIAASVAFLAVFVAPVLLRDTATHPRVTVGETPLIARASLPRPVDARWQLDRPDLANKLDRFLVTHQETAPATGAKGMLHYATFVGYEIPR</sequence>
<dbReference type="GO" id="GO:0016989">
    <property type="term" value="F:sigma factor antagonist activity"/>
    <property type="evidence" value="ECO:0007669"/>
    <property type="project" value="InterPro"/>
</dbReference>
<name>I3Y6P0_THIV6</name>
<organism evidence="3 4">
    <name type="scientific">Thiocystis violascens (strain ATCC 17096 / DSM 198 / 6111)</name>
    <name type="common">Chromatium violascens</name>
    <dbReference type="NCBI Taxonomy" id="765911"/>
    <lineage>
        <taxon>Bacteria</taxon>
        <taxon>Pseudomonadati</taxon>
        <taxon>Pseudomonadota</taxon>
        <taxon>Gammaproteobacteria</taxon>
        <taxon>Chromatiales</taxon>
        <taxon>Chromatiaceae</taxon>
        <taxon>Thiocystis</taxon>
    </lineage>
</organism>
<dbReference type="PANTHER" id="PTHR38104:SF1">
    <property type="entry name" value="ANTI-SIGMA-E FACTOR RSEA"/>
    <property type="match status" value="1"/>
</dbReference>
<dbReference type="InterPro" id="IPR005572">
    <property type="entry name" value="Anti-sigma_E_RseA_N"/>
</dbReference>
<dbReference type="eggNOG" id="COG3073">
    <property type="taxonomic scope" value="Bacteria"/>
</dbReference>
<dbReference type="Pfam" id="PF03872">
    <property type="entry name" value="RseA_N"/>
    <property type="match status" value="1"/>
</dbReference>
<evidence type="ECO:0000313" key="3">
    <source>
        <dbReference type="EMBL" id="AFL72658.1"/>
    </source>
</evidence>
<reference evidence="3 4" key="1">
    <citation type="submission" date="2012-06" db="EMBL/GenBank/DDBJ databases">
        <title>Complete sequence of Thiocystis violascens DSM 198.</title>
        <authorList>
            <consortium name="US DOE Joint Genome Institute"/>
            <person name="Lucas S."/>
            <person name="Han J."/>
            <person name="Lapidus A."/>
            <person name="Cheng J.-F."/>
            <person name="Goodwin L."/>
            <person name="Pitluck S."/>
            <person name="Peters L."/>
            <person name="Ovchinnikova G."/>
            <person name="Teshima H."/>
            <person name="Detter J.C."/>
            <person name="Han C."/>
            <person name="Tapia R."/>
            <person name="Land M."/>
            <person name="Hauser L."/>
            <person name="Kyrpides N."/>
            <person name="Ivanova N."/>
            <person name="Pagani I."/>
            <person name="Vogl K."/>
            <person name="Liu Z."/>
            <person name="Frigaard N.-U."/>
            <person name="Bryant D."/>
            <person name="Woyke T."/>
        </authorList>
    </citation>
    <scope>NUCLEOTIDE SEQUENCE [LARGE SCALE GENOMIC DNA]</scope>
    <source>
        <strain evidence="4">ATCC 17096 / DSM 198 / 6111</strain>
    </source>
</reference>
<accession>I3Y6P0</accession>
<dbReference type="Proteomes" id="UP000006062">
    <property type="component" value="Chromosome"/>
</dbReference>
<dbReference type="AlphaFoldDB" id="I3Y6P0"/>
<feature type="transmembrane region" description="Helical" evidence="1">
    <location>
        <begin position="95"/>
        <end position="117"/>
    </location>
</feature>
<dbReference type="Gene3D" id="1.10.10.880">
    <property type="entry name" value="Anti sigma-E protein RseA, N-terminal domain"/>
    <property type="match status" value="1"/>
</dbReference>
<keyword evidence="1" id="KW-1133">Transmembrane helix</keyword>
<dbReference type="SUPFAM" id="SSF89069">
    <property type="entry name" value="N-terminal, cytoplasmic domain of anti-sigmaE factor RseA"/>
    <property type="match status" value="1"/>
</dbReference>
<dbReference type="KEGG" id="tvi:Thivi_0602"/>
<keyword evidence="1" id="KW-0472">Membrane</keyword>
<keyword evidence="1" id="KW-0812">Transmembrane</keyword>
<dbReference type="HOGENOM" id="CLU_081225_1_0_6"/>